<gene>
    <name evidence="4" type="ORF">PBAH0796_LOCUS5940</name>
</gene>
<dbReference type="InterPro" id="IPR027417">
    <property type="entry name" value="P-loop_NTPase"/>
</dbReference>
<evidence type="ECO:0000313" key="4">
    <source>
        <dbReference type="EMBL" id="CAD8350524.1"/>
    </source>
</evidence>
<dbReference type="InterPro" id="IPR006703">
    <property type="entry name" value="G_AIG1"/>
</dbReference>
<evidence type="ECO:0000259" key="3">
    <source>
        <dbReference type="Pfam" id="PF04548"/>
    </source>
</evidence>
<dbReference type="CDD" id="cd00882">
    <property type="entry name" value="Ras_like_GTPase"/>
    <property type="match status" value="1"/>
</dbReference>
<dbReference type="GO" id="GO:0005525">
    <property type="term" value="F:GTP binding"/>
    <property type="evidence" value="ECO:0007669"/>
    <property type="project" value="UniProtKB-KW"/>
</dbReference>
<dbReference type="PANTHER" id="PTHR10903:SF184">
    <property type="entry name" value="GTP-BINDING PROTEIN A"/>
    <property type="match status" value="1"/>
</dbReference>
<dbReference type="PANTHER" id="PTHR10903">
    <property type="entry name" value="GTPASE, IMAP FAMILY MEMBER-RELATED"/>
    <property type="match status" value="1"/>
</dbReference>
<proteinExistence type="predicted"/>
<dbReference type="SUPFAM" id="SSF52540">
    <property type="entry name" value="P-loop containing nucleoside triphosphate hydrolases"/>
    <property type="match status" value="1"/>
</dbReference>
<dbReference type="AlphaFoldDB" id="A0A7S0FBR9"/>
<name>A0A7S0FBR9_9DINO</name>
<feature type="domain" description="AIG1-type G" evidence="3">
    <location>
        <begin position="210"/>
        <end position="356"/>
    </location>
</feature>
<accession>A0A7S0FBR9</accession>
<evidence type="ECO:0000256" key="2">
    <source>
        <dbReference type="ARBA" id="ARBA00023134"/>
    </source>
</evidence>
<reference evidence="4" key="1">
    <citation type="submission" date="2021-01" db="EMBL/GenBank/DDBJ databases">
        <authorList>
            <person name="Corre E."/>
            <person name="Pelletier E."/>
            <person name="Niang G."/>
            <person name="Scheremetjew M."/>
            <person name="Finn R."/>
            <person name="Kale V."/>
            <person name="Holt S."/>
            <person name="Cochrane G."/>
            <person name="Meng A."/>
            <person name="Brown T."/>
            <person name="Cohen L."/>
        </authorList>
    </citation>
    <scope>NUCLEOTIDE SEQUENCE</scope>
    <source>
        <strain evidence="4">Pbaha01</strain>
    </source>
</reference>
<protein>
    <recommendedName>
        <fullName evidence="3">AIG1-type G domain-containing protein</fullName>
    </recommendedName>
</protein>
<evidence type="ECO:0000256" key="1">
    <source>
        <dbReference type="ARBA" id="ARBA00022741"/>
    </source>
</evidence>
<sequence length="436" mass="48759">MGSQNSALVNEEKKTWDLPHSLQIDNTRKFEQEKLLTRFKQDLFLCWVPYNLASGMPARHYFITDWSQMITFGNGTSVAARVEVKPCSYSKDQVSTEKCVKCSDEVRSRMAEVCGAKGHSFCLRNSEHMCKYIATGSWVSTQMFPQGFLMDIFKPAMDGHQKMPLINTPPEELKKKHIVRPVYPDQGHYVKYIGTKTVLLDEEANRGSFNVVLLGPTGSGKSSLINLLYNRTVCPSAASPTSVTRHMRITQGTAIVSGVERAVNIIDSIGFCDSELTPSEVMTAIKQHLKLTFLEVDKVVMVCSGRLEVAQQTAMRQIMAWLKYSEGMNHANFVIVYNKADALSEAHREEYLAQVCTLLGAKSSHLKTEKSLLPSSRLKGLTANPTNVMPLQIAVGFPPNEPYAKVMEDHQLLLDVILHETAKRLRIDPQSSCVLL</sequence>
<dbReference type="Gene3D" id="3.40.50.300">
    <property type="entry name" value="P-loop containing nucleotide triphosphate hydrolases"/>
    <property type="match status" value="1"/>
</dbReference>
<dbReference type="Pfam" id="PF04548">
    <property type="entry name" value="AIG1"/>
    <property type="match status" value="1"/>
</dbReference>
<dbReference type="EMBL" id="HBEG01010148">
    <property type="protein sequence ID" value="CAD8350524.1"/>
    <property type="molecule type" value="Transcribed_RNA"/>
</dbReference>
<keyword evidence="2" id="KW-0342">GTP-binding</keyword>
<organism evidence="4">
    <name type="scientific">Pyrodinium bahamense</name>
    <dbReference type="NCBI Taxonomy" id="73915"/>
    <lineage>
        <taxon>Eukaryota</taxon>
        <taxon>Sar</taxon>
        <taxon>Alveolata</taxon>
        <taxon>Dinophyceae</taxon>
        <taxon>Gonyaulacales</taxon>
        <taxon>Pyrocystaceae</taxon>
        <taxon>Pyrodinium</taxon>
    </lineage>
</organism>
<dbReference type="InterPro" id="IPR045058">
    <property type="entry name" value="GIMA/IAN/Toc"/>
</dbReference>
<keyword evidence="1" id="KW-0547">Nucleotide-binding</keyword>